<dbReference type="InterPro" id="IPR019757">
    <property type="entry name" value="Pept_S26A_signal_pept_1_Lys-AS"/>
</dbReference>
<dbReference type="EMBL" id="JAGGKX010000004">
    <property type="protein sequence ID" value="MBP1969005.1"/>
    <property type="molecule type" value="Genomic_DNA"/>
</dbReference>
<dbReference type="NCBIfam" id="TIGR02227">
    <property type="entry name" value="sigpep_I_bact"/>
    <property type="match status" value="1"/>
</dbReference>
<accession>A0ABS4IEF4</accession>
<dbReference type="InterPro" id="IPR036286">
    <property type="entry name" value="LexA/Signal_pep-like_sf"/>
</dbReference>
<evidence type="ECO:0000313" key="10">
    <source>
        <dbReference type="EMBL" id="MBP1969005.1"/>
    </source>
</evidence>
<dbReference type="PROSITE" id="PS00761">
    <property type="entry name" value="SPASE_I_3"/>
    <property type="match status" value="1"/>
</dbReference>
<evidence type="ECO:0000256" key="1">
    <source>
        <dbReference type="ARBA" id="ARBA00000677"/>
    </source>
</evidence>
<dbReference type="Gene3D" id="2.10.109.10">
    <property type="entry name" value="Umud Fragment, subunit A"/>
    <property type="match status" value="1"/>
</dbReference>
<dbReference type="SUPFAM" id="SSF51306">
    <property type="entry name" value="LexA/Signal peptidase"/>
    <property type="match status" value="1"/>
</dbReference>
<dbReference type="PANTHER" id="PTHR43390:SF1">
    <property type="entry name" value="CHLOROPLAST PROCESSING PEPTIDASE"/>
    <property type="match status" value="1"/>
</dbReference>
<dbReference type="CDD" id="cd06530">
    <property type="entry name" value="S26_SPase_I"/>
    <property type="match status" value="1"/>
</dbReference>
<protein>
    <recommendedName>
        <fullName evidence="4 7">Signal peptidase I</fullName>
        <ecNumber evidence="4 7">3.4.21.89</ecNumber>
    </recommendedName>
</protein>
<evidence type="ECO:0000259" key="9">
    <source>
        <dbReference type="Pfam" id="PF10502"/>
    </source>
</evidence>
<comment type="catalytic activity">
    <reaction evidence="1 7">
        <text>Cleavage of hydrophobic, N-terminal signal or leader sequences from secreted and periplasmic proteins.</text>
        <dbReference type="EC" id="3.4.21.89"/>
    </reaction>
</comment>
<keyword evidence="5 7" id="KW-0645">Protease</keyword>
<dbReference type="RefSeq" id="WP_209462224.1">
    <property type="nucleotide sequence ID" value="NZ_CP110224.1"/>
</dbReference>
<organism evidence="10 11">
    <name type="scientific">Virgibacillus natechei</name>
    <dbReference type="NCBI Taxonomy" id="1216297"/>
    <lineage>
        <taxon>Bacteria</taxon>
        <taxon>Bacillati</taxon>
        <taxon>Bacillota</taxon>
        <taxon>Bacilli</taxon>
        <taxon>Bacillales</taxon>
        <taxon>Bacillaceae</taxon>
        <taxon>Virgibacillus</taxon>
    </lineage>
</organism>
<dbReference type="InterPro" id="IPR000223">
    <property type="entry name" value="Pept_S26A_signal_pept_1"/>
</dbReference>
<evidence type="ECO:0000256" key="3">
    <source>
        <dbReference type="ARBA" id="ARBA00009370"/>
    </source>
</evidence>
<keyword evidence="6 7" id="KW-0378">Hydrolase</keyword>
<dbReference type="InterPro" id="IPR019756">
    <property type="entry name" value="Pept_S26A_signal_pept_1_Ser-AS"/>
</dbReference>
<dbReference type="PRINTS" id="PR00727">
    <property type="entry name" value="LEADERPTASE"/>
</dbReference>
<name>A0ABS4IEF4_9BACI</name>
<dbReference type="PANTHER" id="PTHR43390">
    <property type="entry name" value="SIGNAL PEPTIDASE I"/>
    <property type="match status" value="1"/>
</dbReference>
<sequence length="184" mass="20977">MKNINYRSIIIVTTFAIVLAISFRSFLFASYVVDGKSMEPTLNDGNLLMVNKFIYELHEVDRFDVIVFQKNKQDAYVKRVVGLPGDEIEYKADEFYVNGEYREESFLDSSIVQASDTPPNTDDFTLTEKTGRDEVPEGKLFVMGDNRDSSLDSRSFGFISMEQLVGKVDVKYWPLTQASFTLGK</sequence>
<dbReference type="InterPro" id="IPR019758">
    <property type="entry name" value="Pept_S26A_signal_pept_1_CS"/>
</dbReference>
<feature type="domain" description="Peptidase S26" evidence="9">
    <location>
        <begin position="9"/>
        <end position="173"/>
    </location>
</feature>
<dbReference type="GO" id="GO:0009003">
    <property type="term" value="F:signal peptidase activity"/>
    <property type="evidence" value="ECO:0007669"/>
    <property type="project" value="UniProtKB-EC"/>
</dbReference>
<evidence type="ECO:0000256" key="6">
    <source>
        <dbReference type="ARBA" id="ARBA00022801"/>
    </source>
</evidence>
<evidence type="ECO:0000256" key="8">
    <source>
        <dbReference type="RuleBase" id="RU362042"/>
    </source>
</evidence>
<dbReference type="Proteomes" id="UP001519345">
    <property type="component" value="Unassembled WGS sequence"/>
</dbReference>
<evidence type="ECO:0000313" key="11">
    <source>
        <dbReference type="Proteomes" id="UP001519345"/>
    </source>
</evidence>
<comment type="similarity">
    <text evidence="3 8">Belongs to the peptidase S26 family.</text>
</comment>
<gene>
    <name evidence="10" type="ORF">J2Z83_001108</name>
</gene>
<evidence type="ECO:0000256" key="5">
    <source>
        <dbReference type="ARBA" id="ARBA00022670"/>
    </source>
</evidence>
<evidence type="ECO:0000256" key="4">
    <source>
        <dbReference type="ARBA" id="ARBA00013208"/>
    </source>
</evidence>
<evidence type="ECO:0000256" key="2">
    <source>
        <dbReference type="ARBA" id="ARBA00004401"/>
    </source>
</evidence>
<dbReference type="EC" id="3.4.21.89" evidence="4 7"/>
<evidence type="ECO:0000256" key="7">
    <source>
        <dbReference type="RuleBase" id="RU003993"/>
    </source>
</evidence>
<reference evidence="10 11" key="1">
    <citation type="submission" date="2021-03" db="EMBL/GenBank/DDBJ databases">
        <title>Genomic Encyclopedia of Type Strains, Phase IV (KMG-IV): sequencing the most valuable type-strain genomes for metagenomic binning, comparative biology and taxonomic classification.</title>
        <authorList>
            <person name="Goeker M."/>
        </authorList>
    </citation>
    <scope>NUCLEOTIDE SEQUENCE [LARGE SCALE GENOMIC DNA]</scope>
    <source>
        <strain evidence="10 11">DSM 25609</strain>
    </source>
</reference>
<proteinExistence type="inferred from homology"/>
<dbReference type="PROSITE" id="PS00501">
    <property type="entry name" value="SPASE_I_1"/>
    <property type="match status" value="1"/>
</dbReference>
<comment type="caution">
    <text evidence="10">The sequence shown here is derived from an EMBL/GenBank/DDBJ whole genome shotgun (WGS) entry which is preliminary data.</text>
</comment>
<keyword evidence="11" id="KW-1185">Reference proteome</keyword>
<dbReference type="PROSITE" id="PS00760">
    <property type="entry name" value="SPASE_I_2"/>
    <property type="match status" value="1"/>
</dbReference>
<dbReference type="InterPro" id="IPR019533">
    <property type="entry name" value="Peptidase_S26"/>
</dbReference>
<dbReference type="Pfam" id="PF10502">
    <property type="entry name" value="Peptidase_S26"/>
    <property type="match status" value="1"/>
</dbReference>
<comment type="subcellular location">
    <subcellularLocation>
        <location evidence="2">Cell membrane</location>
        <topology evidence="2">Single-pass type II membrane protein</topology>
    </subcellularLocation>
    <subcellularLocation>
        <location evidence="8">Membrane</location>
        <topology evidence="8">Single-pass type II membrane protein</topology>
    </subcellularLocation>
</comment>